<evidence type="ECO:0000259" key="3">
    <source>
        <dbReference type="Pfam" id="PF00144"/>
    </source>
</evidence>
<reference evidence="4 5" key="1">
    <citation type="submission" date="2024-06" db="EMBL/GenBank/DDBJ databases">
        <title>The Natural Products Discovery Center: Release of the First 8490 Sequenced Strains for Exploring Actinobacteria Biosynthetic Diversity.</title>
        <authorList>
            <person name="Kalkreuter E."/>
            <person name="Kautsar S.A."/>
            <person name="Yang D."/>
            <person name="Bader C.D."/>
            <person name="Teijaro C.N."/>
            <person name="Fluegel L."/>
            <person name="Davis C.M."/>
            <person name="Simpson J.R."/>
            <person name="Lauterbach L."/>
            <person name="Steele A.D."/>
            <person name="Gui C."/>
            <person name="Meng S."/>
            <person name="Li G."/>
            <person name="Viehrig K."/>
            <person name="Ye F."/>
            <person name="Su P."/>
            <person name="Kiefer A.F."/>
            <person name="Nichols A."/>
            <person name="Cepeda A.J."/>
            <person name="Yan W."/>
            <person name="Fan B."/>
            <person name="Jiang Y."/>
            <person name="Adhikari A."/>
            <person name="Zheng C.-J."/>
            <person name="Schuster L."/>
            <person name="Cowan T.M."/>
            <person name="Smanski M.J."/>
            <person name="Chevrette M.G."/>
            <person name="De Carvalho L.P.S."/>
            <person name="Shen B."/>
        </authorList>
    </citation>
    <scope>NUCLEOTIDE SEQUENCE [LARGE SCALE GENOMIC DNA]</scope>
    <source>
        <strain evidence="4 5">NPDC048946</strain>
    </source>
</reference>
<gene>
    <name evidence="4" type="ORF">AB0C36_28765</name>
</gene>
<evidence type="ECO:0000256" key="2">
    <source>
        <dbReference type="SAM" id="MobiDB-lite"/>
    </source>
</evidence>
<dbReference type="SUPFAM" id="SSF56601">
    <property type="entry name" value="beta-lactamase/transpeptidase-like"/>
    <property type="match status" value="1"/>
</dbReference>
<keyword evidence="5" id="KW-1185">Reference proteome</keyword>
<name>A0ABV3DP07_9ACTN</name>
<feature type="region of interest" description="Disordered" evidence="2">
    <location>
        <begin position="56"/>
        <end position="79"/>
    </location>
</feature>
<dbReference type="EC" id="3.1.1.103" evidence="4"/>
<dbReference type="RefSeq" id="WP_358359468.1">
    <property type="nucleotide sequence ID" value="NZ_JBEZFP010000090.1"/>
</dbReference>
<protein>
    <submittedName>
        <fullName evidence="4">Serine hydrolase domain-containing protein</fullName>
        <ecNumber evidence="4">3.1.1.103</ecNumber>
    </submittedName>
</protein>
<sequence length="415" mass="42415">MTATPHPPPPVLLTTGPLREAATELVGPRLGGLPPPGALVAVAAQGTVAYAAVGHSRVHPPGSRTATPATTTPNATEAEPMQWATRTDAGSVTKVLGTTAALMTLTDLGHLNLDDPAHRYVPGPDPDIRLRDLLEHRAGLREWWPLYLDGSGGTDAVTRAARIPRRYPIGAGRHYSDLGFILLGGVLARIGGGLEHTVAELVLRPYGLTGTAYRAPVPGGPVAASSTGDRVERAMVATGTPYPVPAEVAAAADAFPGWRDHVLVGEVNDGNAFHAFGGAAGHAGMFTTAADLLRFAGALDDSLRGRGPIRPVTAEAFATPGADPGQALGLRVWHGPWGRALGHTGFPGVAVAALPDRGAAVAMITNRLHAVGGGAGGAGGESGGAETPPASLGDLRPTEEMWLRVLAAAADHLNT</sequence>
<dbReference type="PANTHER" id="PTHR43283:SF11">
    <property type="entry name" value="BETA-LACTAMASE-RELATED DOMAIN-CONTAINING PROTEIN"/>
    <property type="match status" value="1"/>
</dbReference>
<evidence type="ECO:0000313" key="4">
    <source>
        <dbReference type="EMBL" id="MEU8137490.1"/>
    </source>
</evidence>
<evidence type="ECO:0000313" key="5">
    <source>
        <dbReference type="Proteomes" id="UP001551482"/>
    </source>
</evidence>
<organism evidence="4 5">
    <name type="scientific">Streptodolium elevatio</name>
    <dbReference type="NCBI Taxonomy" id="3157996"/>
    <lineage>
        <taxon>Bacteria</taxon>
        <taxon>Bacillati</taxon>
        <taxon>Actinomycetota</taxon>
        <taxon>Actinomycetes</taxon>
        <taxon>Kitasatosporales</taxon>
        <taxon>Streptomycetaceae</taxon>
        <taxon>Streptodolium</taxon>
    </lineage>
</organism>
<evidence type="ECO:0000256" key="1">
    <source>
        <dbReference type="ARBA" id="ARBA00022801"/>
    </source>
</evidence>
<comment type="caution">
    <text evidence="4">The sequence shown here is derived from an EMBL/GenBank/DDBJ whole genome shotgun (WGS) entry which is preliminary data.</text>
</comment>
<proteinExistence type="predicted"/>
<feature type="compositionally biased region" description="Low complexity" evidence="2">
    <location>
        <begin position="65"/>
        <end position="79"/>
    </location>
</feature>
<dbReference type="EMBL" id="JBEZFP010000090">
    <property type="protein sequence ID" value="MEU8137490.1"/>
    <property type="molecule type" value="Genomic_DNA"/>
</dbReference>
<dbReference type="InterPro" id="IPR012338">
    <property type="entry name" value="Beta-lactam/transpept-like"/>
</dbReference>
<dbReference type="GO" id="GO:0016787">
    <property type="term" value="F:hydrolase activity"/>
    <property type="evidence" value="ECO:0007669"/>
    <property type="project" value="UniProtKB-KW"/>
</dbReference>
<accession>A0ABV3DP07</accession>
<dbReference type="Proteomes" id="UP001551482">
    <property type="component" value="Unassembled WGS sequence"/>
</dbReference>
<dbReference type="PANTHER" id="PTHR43283">
    <property type="entry name" value="BETA-LACTAMASE-RELATED"/>
    <property type="match status" value="1"/>
</dbReference>
<keyword evidence="1 4" id="KW-0378">Hydrolase</keyword>
<dbReference type="Gene3D" id="3.40.710.10">
    <property type="entry name" value="DD-peptidase/beta-lactamase superfamily"/>
    <property type="match status" value="1"/>
</dbReference>
<dbReference type="InterPro" id="IPR050789">
    <property type="entry name" value="Diverse_Enzym_Activities"/>
</dbReference>
<feature type="domain" description="Beta-lactamase-related" evidence="3">
    <location>
        <begin position="36"/>
        <end position="370"/>
    </location>
</feature>
<dbReference type="InterPro" id="IPR001466">
    <property type="entry name" value="Beta-lactam-related"/>
</dbReference>
<dbReference type="Pfam" id="PF00144">
    <property type="entry name" value="Beta-lactamase"/>
    <property type="match status" value="1"/>
</dbReference>